<dbReference type="OrthoDB" id="9800958at2"/>
<keyword evidence="7 10" id="KW-0573">Peptidoglycan synthesis</keyword>
<dbReference type="Pfam" id="PF08245">
    <property type="entry name" value="Mur_ligase_M"/>
    <property type="match status" value="1"/>
</dbReference>
<dbReference type="Gene3D" id="3.40.1190.10">
    <property type="entry name" value="Mur-like, catalytic domain"/>
    <property type="match status" value="1"/>
</dbReference>
<dbReference type="Pfam" id="PF02875">
    <property type="entry name" value="Mur_ligase_C"/>
    <property type="match status" value="1"/>
</dbReference>
<evidence type="ECO:0000256" key="7">
    <source>
        <dbReference type="ARBA" id="ARBA00022984"/>
    </source>
</evidence>
<keyword evidence="5 10" id="KW-0067">ATP-binding</keyword>
<dbReference type="EC" id="6.3.2.10" evidence="10 11"/>
<dbReference type="InterPro" id="IPR000713">
    <property type="entry name" value="Mur_ligase_N"/>
</dbReference>
<feature type="domain" description="Mur ligase N-terminal catalytic" evidence="12">
    <location>
        <begin position="33"/>
        <end position="76"/>
    </location>
</feature>
<dbReference type="Gene3D" id="3.40.1390.10">
    <property type="entry name" value="MurE/MurF, N-terminal domain"/>
    <property type="match status" value="1"/>
</dbReference>
<evidence type="ECO:0000256" key="10">
    <source>
        <dbReference type="HAMAP-Rule" id="MF_02019"/>
    </source>
</evidence>
<dbReference type="NCBIfam" id="TIGR01143">
    <property type="entry name" value="murF"/>
    <property type="match status" value="1"/>
</dbReference>
<dbReference type="GO" id="GO:0008766">
    <property type="term" value="F:UDP-N-acetylmuramoylalanyl-D-glutamyl-2,6-diaminopimelate-D-alanyl-D-alanine ligase activity"/>
    <property type="evidence" value="ECO:0007669"/>
    <property type="project" value="RHEA"/>
</dbReference>
<dbReference type="InterPro" id="IPR013221">
    <property type="entry name" value="Mur_ligase_cen"/>
</dbReference>
<keyword evidence="8 10" id="KW-0131">Cell cycle</keyword>
<evidence type="ECO:0000256" key="2">
    <source>
        <dbReference type="ARBA" id="ARBA00022598"/>
    </source>
</evidence>
<evidence type="ECO:0000256" key="4">
    <source>
        <dbReference type="ARBA" id="ARBA00022741"/>
    </source>
</evidence>
<sequence length="457" mass="47019">MIILTLGEIAEATGGTLHDVPDPDARATAPSVIDSRAVVPGGMFVAFTGARVDGHDYVPQAMKAGAVCVLATRPVDAPAVIVPDVTAALGKLAQYVLARTHATIIALTGSAGKTTTKDLLAQVLAHHGETVATQKSFNGELGLPLTVLRTGDTTRYLVLEMGARHIGDIAYLTTLTPPQIGIVLNIGTAHVGEFGDRASIAKAKSELVQALPADGFAVLNADDPLVAAMADQTSAAVLAYGTTATATIRATDITLADGRAAFTLHTPTGTAPVKLRLLGRHQIHNALAVAGAAHAVGMQATAIAQALTEAAPVSAGRLEVTERPDGVTIINDAFNANPESTRAALQTLHAVAGTRRTIAVLGEMRELGETAEAAHTEIGRLAAALGTDILITVGTGTNITALADAAADHARQPRIETTESPETLLPLLTGILEPDDTVLIKASRFVGLENFADALNL</sequence>
<keyword evidence="1 10" id="KW-0963">Cytoplasm</keyword>
<dbReference type="InterPro" id="IPR051046">
    <property type="entry name" value="MurCDEF_CellWall_CoF430Synth"/>
</dbReference>
<name>A0A3N1D3G7_9ACTN</name>
<dbReference type="Gene3D" id="3.90.190.20">
    <property type="entry name" value="Mur ligase, C-terminal domain"/>
    <property type="match status" value="1"/>
</dbReference>
<dbReference type="PANTHER" id="PTHR43024">
    <property type="entry name" value="UDP-N-ACETYLMURAMOYL-TRIPEPTIDE--D-ALANYL-D-ALANINE LIGASE"/>
    <property type="match status" value="1"/>
</dbReference>
<dbReference type="GO" id="GO:0008360">
    <property type="term" value="P:regulation of cell shape"/>
    <property type="evidence" value="ECO:0007669"/>
    <property type="project" value="UniProtKB-KW"/>
</dbReference>
<comment type="pathway">
    <text evidence="10 11">Cell wall biogenesis; peptidoglycan biosynthesis.</text>
</comment>
<dbReference type="GO" id="GO:0071555">
    <property type="term" value="P:cell wall organization"/>
    <property type="evidence" value="ECO:0007669"/>
    <property type="project" value="UniProtKB-KW"/>
</dbReference>
<keyword evidence="16" id="KW-1185">Reference proteome</keyword>
<dbReference type="Pfam" id="PF01225">
    <property type="entry name" value="Mur_ligase"/>
    <property type="match status" value="1"/>
</dbReference>
<keyword evidence="4 10" id="KW-0547">Nucleotide-binding</keyword>
<evidence type="ECO:0000256" key="5">
    <source>
        <dbReference type="ARBA" id="ARBA00022840"/>
    </source>
</evidence>
<dbReference type="SUPFAM" id="SSF53244">
    <property type="entry name" value="MurD-like peptide ligases, peptide-binding domain"/>
    <property type="match status" value="1"/>
</dbReference>
<dbReference type="GO" id="GO:0005737">
    <property type="term" value="C:cytoplasm"/>
    <property type="evidence" value="ECO:0007669"/>
    <property type="project" value="UniProtKB-SubCell"/>
</dbReference>
<organism evidence="15 16">
    <name type="scientific">Actinocorallia herbida</name>
    <dbReference type="NCBI Taxonomy" id="58109"/>
    <lineage>
        <taxon>Bacteria</taxon>
        <taxon>Bacillati</taxon>
        <taxon>Actinomycetota</taxon>
        <taxon>Actinomycetes</taxon>
        <taxon>Streptosporangiales</taxon>
        <taxon>Thermomonosporaceae</taxon>
        <taxon>Actinocorallia</taxon>
    </lineage>
</organism>
<evidence type="ECO:0000259" key="13">
    <source>
        <dbReference type="Pfam" id="PF02875"/>
    </source>
</evidence>
<proteinExistence type="inferred from homology"/>
<dbReference type="GO" id="GO:0009252">
    <property type="term" value="P:peptidoglycan biosynthetic process"/>
    <property type="evidence" value="ECO:0007669"/>
    <property type="project" value="UniProtKB-UniRule"/>
</dbReference>
<evidence type="ECO:0000256" key="6">
    <source>
        <dbReference type="ARBA" id="ARBA00022960"/>
    </source>
</evidence>
<comment type="subcellular location">
    <subcellularLocation>
        <location evidence="10 11">Cytoplasm</location>
    </subcellularLocation>
</comment>
<dbReference type="AlphaFoldDB" id="A0A3N1D3G7"/>
<dbReference type="SUPFAM" id="SSF63418">
    <property type="entry name" value="MurE/MurF N-terminal domain"/>
    <property type="match status" value="1"/>
</dbReference>
<keyword evidence="3 10" id="KW-0132">Cell division</keyword>
<reference evidence="15 16" key="1">
    <citation type="submission" date="2018-11" db="EMBL/GenBank/DDBJ databases">
        <title>Sequencing the genomes of 1000 actinobacteria strains.</title>
        <authorList>
            <person name="Klenk H.-P."/>
        </authorList>
    </citation>
    <scope>NUCLEOTIDE SEQUENCE [LARGE SCALE GENOMIC DNA]</scope>
    <source>
        <strain evidence="15 16">DSM 44254</strain>
    </source>
</reference>
<evidence type="ECO:0000256" key="8">
    <source>
        <dbReference type="ARBA" id="ARBA00023306"/>
    </source>
</evidence>
<dbReference type="Proteomes" id="UP000272400">
    <property type="component" value="Unassembled WGS sequence"/>
</dbReference>
<evidence type="ECO:0000259" key="12">
    <source>
        <dbReference type="Pfam" id="PF01225"/>
    </source>
</evidence>
<dbReference type="UniPathway" id="UPA00219"/>
<evidence type="ECO:0000256" key="9">
    <source>
        <dbReference type="ARBA" id="ARBA00023316"/>
    </source>
</evidence>
<dbReference type="InterPro" id="IPR035911">
    <property type="entry name" value="MurE/MurF_N"/>
</dbReference>
<comment type="function">
    <text evidence="10 11">Involved in cell wall formation. Catalyzes the final step in the synthesis of UDP-N-acetylmuramoyl-pentapeptide, the precursor of murein.</text>
</comment>
<feature type="domain" description="Mur ligase central" evidence="14">
    <location>
        <begin position="108"/>
        <end position="293"/>
    </location>
</feature>
<protein>
    <recommendedName>
        <fullName evidence="10 11">UDP-N-acetylmuramoyl-tripeptide--D-alanyl-D-alanine ligase</fullName>
        <ecNumber evidence="10 11">6.3.2.10</ecNumber>
    </recommendedName>
    <alternativeName>
        <fullName evidence="10">D-alanyl-D-alanine-adding enzyme</fullName>
    </alternativeName>
</protein>
<dbReference type="GO" id="GO:0005524">
    <property type="term" value="F:ATP binding"/>
    <property type="evidence" value="ECO:0007669"/>
    <property type="project" value="UniProtKB-UniRule"/>
</dbReference>
<keyword evidence="9 10" id="KW-0961">Cell wall biogenesis/degradation</keyword>
<gene>
    <name evidence="10" type="primary">murF</name>
    <name evidence="15" type="ORF">EDD29_5744</name>
</gene>
<dbReference type="InterPro" id="IPR004101">
    <property type="entry name" value="Mur_ligase_C"/>
</dbReference>
<comment type="catalytic activity">
    <reaction evidence="10 11">
        <text>D-alanyl-D-alanine + UDP-N-acetyl-alpha-D-muramoyl-L-alanyl-gamma-D-glutamyl-meso-2,6-diaminopimelate + ATP = UDP-N-acetyl-alpha-D-muramoyl-L-alanyl-gamma-D-glutamyl-meso-2,6-diaminopimeloyl-D-alanyl-D-alanine + ADP + phosphate + H(+)</text>
        <dbReference type="Rhea" id="RHEA:28374"/>
        <dbReference type="ChEBI" id="CHEBI:15378"/>
        <dbReference type="ChEBI" id="CHEBI:30616"/>
        <dbReference type="ChEBI" id="CHEBI:43474"/>
        <dbReference type="ChEBI" id="CHEBI:57822"/>
        <dbReference type="ChEBI" id="CHEBI:61386"/>
        <dbReference type="ChEBI" id="CHEBI:83905"/>
        <dbReference type="ChEBI" id="CHEBI:456216"/>
        <dbReference type="EC" id="6.3.2.10"/>
    </reaction>
</comment>
<dbReference type="RefSeq" id="WP_123667323.1">
    <property type="nucleotide sequence ID" value="NZ_RJKE01000001.1"/>
</dbReference>
<dbReference type="GO" id="GO:0047480">
    <property type="term" value="F:UDP-N-acetylmuramoyl-tripeptide-D-alanyl-D-alanine ligase activity"/>
    <property type="evidence" value="ECO:0007669"/>
    <property type="project" value="UniProtKB-UniRule"/>
</dbReference>
<evidence type="ECO:0000256" key="11">
    <source>
        <dbReference type="RuleBase" id="RU004136"/>
    </source>
</evidence>
<dbReference type="InterPro" id="IPR036615">
    <property type="entry name" value="Mur_ligase_C_dom_sf"/>
</dbReference>
<feature type="domain" description="Mur ligase C-terminal" evidence="13">
    <location>
        <begin position="316"/>
        <end position="444"/>
    </location>
</feature>
<dbReference type="HAMAP" id="MF_02019">
    <property type="entry name" value="MurF"/>
    <property type="match status" value="1"/>
</dbReference>
<keyword evidence="6 10" id="KW-0133">Cell shape</keyword>
<evidence type="ECO:0000259" key="14">
    <source>
        <dbReference type="Pfam" id="PF08245"/>
    </source>
</evidence>
<dbReference type="InterPro" id="IPR005863">
    <property type="entry name" value="UDP-N-AcMur_synth"/>
</dbReference>
<dbReference type="PANTHER" id="PTHR43024:SF1">
    <property type="entry name" value="UDP-N-ACETYLMURAMOYL-TRIPEPTIDE--D-ALANYL-D-ALANINE LIGASE"/>
    <property type="match status" value="1"/>
</dbReference>
<dbReference type="SUPFAM" id="SSF53623">
    <property type="entry name" value="MurD-like peptide ligases, catalytic domain"/>
    <property type="match status" value="1"/>
</dbReference>
<evidence type="ECO:0000313" key="15">
    <source>
        <dbReference type="EMBL" id="ROO88087.1"/>
    </source>
</evidence>
<dbReference type="EMBL" id="RJKE01000001">
    <property type="protein sequence ID" value="ROO88087.1"/>
    <property type="molecule type" value="Genomic_DNA"/>
</dbReference>
<feature type="binding site" evidence="10">
    <location>
        <begin position="109"/>
        <end position="115"/>
    </location>
    <ligand>
        <name>ATP</name>
        <dbReference type="ChEBI" id="CHEBI:30616"/>
    </ligand>
</feature>
<accession>A0A3N1D3G7</accession>
<comment type="similarity">
    <text evidence="10">Belongs to the MurCDEF family. MurF subfamily.</text>
</comment>
<evidence type="ECO:0000256" key="3">
    <source>
        <dbReference type="ARBA" id="ARBA00022618"/>
    </source>
</evidence>
<evidence type="ECO:0000313" key="16">
    <source>
        <dbReference type="Proteomes" id="UP000272400"/>
    </source>
</evidence>
<keyword evidence="2 10" id="KW-0436">Ligase</keyword>
<dbReference type="GO" id="GO:0051301">
    <property type="term" value="P:cell division"/>
    <property type="evidence" value="ECO:0007669"/>
    <property type="project" value="UniProtKB-KW"/>
</dbReference>
<dbReference type="InterPro" id="IPR036565">
    <property type="entry name" value="Mur-like_cat_sf"/>
</dbReference>
<evidence type="ECO:0000256" key="1">
    <source>
        <dbReference type="ARBA" id="ARBA00022490"/>
    </source>
</evidence>
<comment type="caution">
    <text evidence="15">The sequence shown here is derived from an EMBL/GenBank/DDBJ whole genome shotgun (WGS) entry which is preliminary data.</text>
</comment>